<dbReference type="Gramene" id="OBART09G15720.1">
    <property type="protein sequence ID" value="OBART09G15720.1"/>
    <property type="gene ID" value="OBART09G15720"/>
</dbReference>
<accession>A0A0D3H8P2</accession>
<reference evidence="1" key="1">
    <citation type="journal article" date="2009" name="Rice">
        <title>De Novo Next Generation Sequencing of Plant Genomes.</title>
        <authorList>
            <person name="Rounsley S."/>
            <person name="Marri P.R."/>
            <person name="Yu Y."/>
            <person name="He R."/>
            <person name="Sisneros N."/>
            <person name="Goicoechea J.L."/>
            <person name="Lee S.J."/>
            <person name="Angelova A."/>
            <person name="Kudrna D."/>
            <person name="Luo M."/>
            <person name="Affourtit J."/>
            <person name="Desany B."/>
            <person name="Knight J."/>
            <person name="Niazi F."/>
            <person name="Egholm M."/>
            <person name="Wing R.A."/>
        </authorList>
    </citation>
    <scope>NUCLEOTIDE SEQUENCE [LARGE SCALE GENOMIC DNA]</scope>
    <source>
        <strain evidence="1">cv. IRGC 105608</strain>
    </source>
</reference>
<dbReference type="AlphaFoldDB" id="A0A0D3H8P2"/>
<dbReference type="HOGENOM" id="CLU_1263293_0_0_1"/>
<evidence type="ECO:0000313" key="2">
    <source>
        <dbReference type="Proteomes" id="UP000026960"/>
    </source>
</evidence>
<sequence>MALPTATVASLPELRALVREVVGECRVQVRSVAALRDAPEMYLALSALSVDYQWQVEDGDLERLADVAELARVLDLMLKVHIPQLKLQLVDVDLRRGLLNDLVGFRVRGSLAIHALTQDMADDVLAASPMPTAGSGALLLQTHSRLTELLLDRRLLHSMQARALALRIGHPISTSVQALDELLHNDIANGVRADRLPEATPGQLDRALHRITNMLGSPV</sequence>
<dbReference type="EnsemblPlants" id="OBART09G15720.1">
    <property type="protein sequence ID" value="OBART09G15720.1"/>
    <property type="gene ID" value="OBART09G15720"/>
</dbReference>
<dbReference type="PaxDb" id="65489-OBART09G15720.1"/>
<name>A0A0D3H8P2_9ORYZ</name>
<dbReference type="Proteomes" id="UP000026960">
    <property type="component" value="Chromosome 9"/>
</dbReference>
<organism evidence="1">
    <name type="scientific">Oryza barthii</name>
    <dbReference type="NCBI Taxonomy" id="65489"/>
    <lineage>
        <taxon>Eukaryota</taxon>
        <taxon>Viridiplantae</taxon>
        <taxon>Streptophyta</taxon>
        <taxon>Embryophyta</taxon>
        <taxon>Tracheophyta</taxon>
        <taxon>Spermatophyta</taxon>
        <taxon>Magnoliopsida</taxon>
        <taxon>Liliopsida</taxon>
        <taxon>Poales</taxon>
        <taxon>Poaceae</taxon>
        <taxon>BOP clade</taxon>
        <taxon>Oryzoideae</taxon>
        <taxon>Oryzeae</taxon>
        <taxon>Oryzinae</taxon>
        <taxon>Oryza</taxon>
    </lineage>
</organism>
<reference evidence="1" key="2">
    <citation type="submission" date="2015-03" db="UniProtKB">
        <authorList>
            <consortium name="EnsemblPlants"/>
        </authorList>
    </citation>
    <scope>IDENTIFICATION</scope>
</reference>
<proteinExistence type="predicted"/>
<keyword evidence="2" id="KW-1185">Reference proteome</keyword>
<protein>
    <submittedName>
        <fullName evidence="1">Uncharacterized protein</fullName>
    </submittedName>
</protein>
<evidence type="ECO:0000313" key="1">
    <source>
        <dbReference type="EnsemblPlants" id="OBART09G15720.1"/>
    </source>
</evidence>